<evidence type="ECO:0000313" key="2">
    <source>
        <dbReference type="Proteomes" id="UP000832097"/>
    </source>
</evidence>
<dbReference type="RefSeq" id="WP_243553661.1">
    <property type="nucleotide sequence ID" value="NZ_CP094528.1"/>
</dbReference>
<keyword evidence="2" id="KW-1185">Reference proteome</keyword>
<dbReference type="Proteomes" id="UP000832097">
    <property type="component" value="Chromosome"/>
</dbReference>
<evidence type="ECO:0000313" key="1">
    <source>
        <dbReference type="EMBL" id="UOE42729.1"/>
    </source>
</evidence>
<dbReference type="Pfam" id="PF08843">
    <property type="entry name" value="AbiEii"/>
    <property type="match status" value="1"/>
</dbReference>
<dbReference type="InterPro" id="IPR014942">
    <property type="entry name" value="AbiEii"/>
</dbReference>
<proteinExistence type="predicted"/>
<name>A0ABY4BV11_9MICO</name>
<accession>A0ABY4BV11</accession>
<sequence length="303" mass="33396">MTEPEKYGSPAAVESAINAAARKASAADPSLTVQERVRLEYFNRFLSRIFSEPDNPGWMLKGGTSMLARVPSARTTIDVDLFRANRSIDAALDDLRRLAAVDLGDYFRFEYLDHTSAVGGGQQTYTEGYGVRFDVYIGIKRKDPLHVDLVVNVLTTDDADVASPANALDLPKLPSHPYRLYPVVDQIADKVCATLVRYNGHPSSREKDLVDLVVLAVTQDVDAVKLRRALEVEARNRSLVLPAAFTVPATWGSRYAKLAAPLPACSDFRSVDAALELVHIFIDPVLRGEASVLTWSPKLLAWR</sequence>
<gene>
    <name evidence="1" type="ORF">MTO99_11055</name>
</gene>
<organism evidence="1 2">
    <name type="scientific">Agromyces larvae</name>
    <dbReference type="NCBI Taxonomy" id="2929802"/>
    <lineage>
        <taxon>Bacteria</taxon>
        <taxon>Bacillati</taxon>
        <taxon>Actinomycetota</taxon>
        <taxon>Actinomycetes</taxon>
        <taxon>Micrococcales</taxon>
        <taxon>Microbacteriaceae</taxon>
        <taxon>Agromyces</taxon>
    </lineage>
</organism>
<dbReference type="EMBL" id="CP094528">
    <property type="protein sequence ID" value="UOE42729.1"/>
    <property type="molecule type" value="Genomic_DNA"/>
</dbReference>
<reference evidence="1 2" key="1">
    <citation type="submission" date="2022-03" db="EMBL/GenBank/DDBJ databases">
        <title>Mucilaginibacter sp. isolated from the gut of Protaetia brevitarsis seulensis larvae.</title>
        <authorList>
            <person name="Won M."/>
            <person name="Kim S.-J."/>
            <person name="Kwon S.-W."/>
        </authorList>
    </citation>
    <scope>NUCLEOTIDE SEQUENCE [LARGE SCALE GENOMIC DNA]</scope>
    <source>
        <strain evidence="1 2">CFWR-12</strain>
    </source>
</reference>
<dbReference type="GO" id="GO:0016740">
    <property type="term" value="F:transferase activity"/>
    <property type="evidence" value="ECO:0007669"/>
    <property type="project" value="UniProtKB-KW"/>
</dbReference>
<protein>
    <submittedName>
        <fullName evidence="1">Nucleotidyl transferase AbiEii/AbiGii toxin family protein</fullName>
    </submittedName>
</protein>
<keyword evidence="1" id="KW-0808">Transferase</keyword>